<dbReference type="InterPro" id="IPR007197">
    <property type="entry name" value="rSAM"/>
</dbReference>
<dbReference type="PANTHER" id="PTHR11228:SF35">
    <property type="entry name" value="MOLYBDENUM COFACTOR BIOSYNTHESIS PROTEIN A-RELATED"/>
    <property type="match status" value="1"/>
</dbReference>
<organism evidence="6 7">
    <name type="scientific">Nocardia vinacea</name>
    <dbReference type="NCBI Taxonomy" id="96468"/>
    <lineage>
        <taxon>Bacteria</taxon>
        <taxon>Bacillati</taxon>
        <taxon>Actinomycetota</taxon>
        <taxon>Actinomycetes</taxon>
        <taxon>Mycobacteriales</taxon>
        <taxon>Nocardiaceae</taxon>
        <taxon>Nocardia</taxon>
    </lineage>
</organism>
<evidence type="ECO:0000259" key="5">
    <source>
        <dbReference type="PROSITE" id="PS51918"/>
    </source>
</evidence>
<evidence type="ECO:0000313" key="6">
    <source>
        <dbReference type="EMBL" id="WUV47712.1"/>
    </source>
</evidence>
<accession>A0ABZ1YWN7</accession>
<dbReference type="Gene3D" id="3.20.20.70">
    <property type="entry name" value="Aldolase class I"/>
    <property type="match status" value="1"/>
</dbReference>
<dbReference type="SMART" id="SM00729">
    <property type="entry name" value="Elp3"/>
    <property type="match status" value="1"/>
</dbReference>
<proteinExistence type="predicted"/>
<dbReference type="InterPro" id="IPR050377">
    <property type="entry name" value="Radical_SAM_PqqE_MftC-like"/>
</dbReference>
<keyword evidence="1" id="KW-0949">S-adenosyl-L-methionine</keyword>
<keyword evidence="7" id="KW-1185">Reference proteome</keyword>
<dbReference type="Proteomes" id="UP001432062">
    <property type="component" value="Chromosome"/>
</dbReference>
<dbReference type="SFLD" id="SFLDG01067">
    <property type="entry name" value="SPASM/twitch_domain_containing"/>
    <property type="match status" value="1"/>
</dbReference>
<reference evidence="6" key="1">
    <citation type="submission" date="2022-10" db="EMBL/GenBank/DDBJ databases">
        <title>The complete genomes of actinobacterial strains from the NBC collection.</title>
        <authorList>
            <person name="Joergensen T.S."/>
            <person name="Alvarez Arevalo M."/>
            <person name="Sterndorff E.B."/>
            <person name="Faurdal D."/>
            <person name="Vuksanovic O."/>
            <person name="Mourched A.-S."/>
            <person name="Charusanti P."/>
            <person name="Shaw S."/>
            <person name="Blin K."/>
            <person name="Weber T."/>
        </authorList>
    </citation>
    <scope>NUCLEOTIDE SEQUENCE</scope>
    <source>
        <strain evidence="6">NBC_01482</strain>
    </source>
</reference>
<keyword evidence="3" id="KW-0408">Iron</keyword>
<dbReference type="PROSITE" id="PS51918">
    <property type="entry name" value="RADICAL_SAM"/>
    <property type="match status" value="1"/>
</dbReference>
<protein>
    <submittedName>
        <fullName evidence="6">Radical SAM protein</fullName>
    </submittedName>
</protein>
<dbReference type="InterPro" id="IPR058240">
    <property type="entry name" value="rSAM_sf"/>
</dbReference>
<name>A0ABZ1YWN7_9NOCA</name>
<keyword evidence="4" id="KW-0411">Iron-sulfur</keyword>
<evidence type="ECO:0000256" key="3">
    <source>
        <dbReference type="ARBA" id="ARBA00023004"/>
    </source>
</evidence>
<evidence type="ECO:0000256" key="2">
    <source>
        <dbReference type="ARBA" id="ARBA00022723"/>
    </source>
</evidence>
<dbReference type="InterPro" id="IPR006638">
    <property type="entry name" value="Elp3/MiaA/NifB-like_rSAM"/>
</dbReference>
<evidence type="ECO:0000256" key="4">
    <source>
        <dbReference type="ARBA" id="ARBA00023014"/>
    </source>
</evidence>
<feature type="domain" description="Radical SAM core" evidence="5">
    <location>
        <begin position="28"/>
        <end position="253"/>
    </location>
</feature>
<dbReference type="SUPFAM" id="SSF102114">
    <property type="entry name" value="Radical SAM enzymes"/>
    <property type="match status" value="1"/>
</dbReference>
<evidence type="ECO:0000256" key="1">
    <source>
        <dbReference type="ARBA" id="ARBA00022691"/>
    </source>
</evidence>
<dbReference type="SFLD" id="SFLDS00029">
    <property type="entry name" value="Radical_SAM"/>
    <property type="match status" value="1"/>
</dbReference>
<keyword evidence="2" id="KW-0479">Metal-binding</keyword>
<dbReference type="Pfam" id="PF04055">
    <property type="entry name" value="Radical_SAM"/>
    <property type="match status" value="1"/>
</dbReference>
<dbReference type="RefSeq" id="WP_327100767.1">
    <property type="nucleotide sequence ID" value="NZ_CP109149.1"/>
</dbReference>
<evidence type="ECO:0000313" key="7">
    <source>
        <dbReference type="Proteomes" id="UP001432062"/>
    </source>
</evidence>
<dbReference type="PANTHER" id="PTHR11228">
    <property type="entry name" value="RADICAL SAM DOMAIN PROTEIN"/>
    <property type="match status" value="1"/>
</dbReference>
<gene>
    <name evidence="6" type="ORF">OG563_05640</name>
</gene>
<dbReference type="InterPro" id="IPR013785">
    <property type="entry name" value="Aldolase_TIM"/>
</dbReference>
<dbReference type="EMBL" id="CP109441">
    <property type="protein sequence ID" value="WUV47712.1"/>
    <property type="molecule type" value="Genomic_DNA"/>
</dbReference>
<dbReference type="CDD" id="cd01335">
    <property type="entry name" value="Radical_SAM"/>
    <property type="match status" value="1"/>
</dbReference>
<sequence length="366" mass="40469">MASDRDALSDRYRKFRVENFPQTDLAGYLPVDGVEVKFLDGCNRSCIFCVNEDYIGKRLNPLDAGRFAQSLFDWIDSPTEPERPEAVYGTGGEPLMALDLVEEVFRPLGERGITTRLVTNGTLLDGKRIARLVDMKLSGVKVTYNTADAARLAALMKGSKSNDAELILRNIELAKAAGLWVFIRIGLGKHNFDEAPKIYRTMREIGVDVVQIKPWIPSGLAAANQTELSLSPPVLFDRFTGIMEELYDEIQQPGGPEVTVSCYPPARDLGFTVKDCANVAKIYCEPCGHALVCNFSDEYLGSWFPEDGGLLACVQRRRELYPRIMDAHGVASCPARLNWSSPTRVVNPAPEWKPAALLPLAVVNAE</sequence>